<feature type="non-terminal residue" evidence="1">
    <location>
        <position position="1"/>
    </location>
</feature>
<proteinExistence type="predicted"/>
<evidence type="ECO:0000313" key="2">
    <source>
        <dbReference type="Proteomes" id="UP000251960"/>
    </source>
</evidence>
<accession>A0A3L6DR40</accession>
<protein>
    <submittedName>
        <fullName evidence="1">Uncharacterized protein</fullName>
    </submittedName>
</protein>
<sequence>GLYNLNRL</sequence>
<reference evidence="1 2" key="1">
    <citation type="journal article" date="2018" name="Nat. Genet.">
        <title>Extensive intraspecific gene order and gene structural variations between Mo17 and other maize genomes.</title>
        <authorList>
            <person name="Sun S."/>
            <person name="Zhou Y."/>
            <person name="Chen J."/>
            <person name="Shi J."/>
            <person name="Zhao H."/>
            <person name="Zhao H."/>
            <person name="Song W."/>
            <person name="Zhang M."/>
            <person name="Cui Y."/>
            <person name="Dong X."/>
            <person name="Liu H."/>
            <person name="Ma X."/>
            <person name="Jiao Y."/>
            <person name="Wang B."/>
            <person name="Wei X."/>
            <person name="Stein J.C."/>
            <person name="Glaubitz J.C."/>
            <person name="Lu F."/>
            <person name="Yu G."/>
            <person name="Liang C."/>
            <person name="Fengler K."/>
            <person name="Li B."/>
            <person name="Rafalski A."/>
            <person name="Schnable P.S."/>
            <person name="Ware D.H."/>
            <person name="Buckler E.S."/>
            <person name="Lai J."/>
        </authorList>
    </citation>
    <scope>NUCLEOTIDE SEQUENCE [LARGE SCALE GENOMIC DNA]</scope>
    <source>
        <strain evidence="2">cv. Missouri 17</strain>
        <tissue evidence="1">Seedling</tissue>
    </source>
</reference>
<dbReference type="EMBL" id="NCVQ01000009">
    <property type="protein sequence ID" value="PWZ10277.1"/>
    <property type="molecule type" value="Genomic_DNA"/>
</dbReference>
<evidence type="ECO:0000313" key="1">
    <source>
        <dbReference type="EMBL" id="PWZ10277.1"/>
    </source>
</evidence>
<dbReference type="Proteomes" id="UP000251960">
    <property type="component" value="Chromosome 8"/>
</dbReference>
<comment type="caution">
    <text evidence="1">The sequence shown here is derived from an EMBL/GenBank/DDBJ whole genome shotgun (WGS) entry which is preliminary data.</text>
</comment>
<name>A0A3L6DR40_MAIZE</name>
<gene>
    <name evidence="1" type="ORF">Zm00014a_000096</name>
</gene>
<organism evidence="1 2">
    <name type="scientific">Zea mays</name>
    <name type="common">Maize</name>
    <dbReference type="NCBI Taxonomy" id="4577"/>
    <lineage>
        <taxon>Eukaryota</taxon>
        <taxon>Viridiplantae</taxon>
        <taxon>Streptophyta</taxon>
        <taxon>Embryophyta</taxon>
        <taxon>Tracheophyta</taxon>
        <taxon>Spermatophyta</taxon>
        <taxon>Magnoliopsida</taxon>
        <taxon>Liliopsida</taxon>
        <taxon>Poales</taxon>
        <taxon>Poaceae</taxon>
        <taxon>PACMAD clade</taxon>
        <taxon>Panicoideae</taxon>
        <taxon>Andropogonodae</taxon>
        <taxon>Andropogoneae</taxon>
        <taxon>Tripsacinae</taxon>
        <taxon>Zea</taxon>
    </lineage>
</organism>